<dbReference type="SUPFAM" id="SSF48403">
    <property type="entry name" value="Ankyrin repeat"/>
    <property type="match status" value="1"/>
</dbReference>
<feature type="chain" id="PRO_5040833925" evidence="1">
    <location>
        <begin position="18"/>
        <end position="354"/>
    </location>
</feature>
<organism evidence="2 3">
    <name type="scientific">Biomphalaria glabrata</name>
    <name type="common">Bloodfluke planorb</name>
    <name type="synonym">Freshwater snail</name>
    <dbReference type="NCBI Taxonomy" id="6526"/>
    <lineage>
        <taxon>Eukaryota</taxon>
        <taxon>Metazoa</taxon>
        <taxon>Spiralia</taxon>
        <taxon>Lophotrochozoa</taxon>
        <taxon>Mollusca</taxon>
        <taxon>Gastropoda</taxon>
        <taxon>Heterobranchia</taxon>
        <taxon>Euthyneura</taxon>
        <taxon>Panpulmonata</taxon>
        <taxon>Hygrophila</taxon>
        <taxon>Lymnaeoidea</taxon>
        <taxon>Planorbidae</taxon>
        <taxon>Biomphalaria</taxon>
    </lineage>
</organism>
<keyword evidence="2" id="KW-1185">Reference proteome</keyword>
<dbReference type="GeneID" id="106075828"/>
<dbReference type="RefSeq" id="XP_055894399.1">
    <property type="nucleotide sequence ID" value="XM_056038424.1"/>
</dbReference>
<dbReference type="InterPro" id="IPR036770">
    <property type="entry name" value="Ankyrin_rpt-contain_sf"/>
</dbReference>
<keyword evidence="1" id="KW-0732">Signal</keyword>
<evidence type="ECO:0000313" key="2">
    <source>
        <dbReference type="Proteomes" id="UP001165740"/>
    </source>
</evidence>
<feature type="signal peptide" evidence="1">
    <location>
        <begin position="1"/>
        <end position="17"/>
    </location>
</feature>
<proteinExistence type="predicted"/>
<gene>
    <name evidence="3" type="primary">LOC106075828</name>
</gene>
<name>A0A9W3B4J2_BIOGL</name>
<reference evidence="3" key="1">
    <citation type="submission" date="2025-08" db="UniProtKB">
        <authorList>
            <consortium name="RefSeq"/>
        </authorList>
    </citation>
    <scope>IDENTIFICATION</scope>
</reference>
<sequence>MESKLLLVFIPVSIVLEFNSTLDSINQFPVSLQVFQTCCGIDVEKNTKIWMTISFVIKKPCVPMINLKKNLKMPNIIDFINRLSYKTSEDTIRDMIKLLSDATADYNLSFNAELSISSVLEKQIQEIVSKHGANINVAIEINGRMHTLLSVVLNNYFPAYPDSQKLAEWLLDHGASIEHTHPSALHKAILMRCWSLVVKLYILGLQPLDIQVHLFGALSPFKTALLMKQDKLAQLFVTSNFLTPTDISDCRSNTLGELLRRYHVQVDVSSWKDIQLSPNSLLHITKQSILANIRLHNSELHRLPKPIRDELEWDSQDKYLSYFQQTEEDFTLADIIIVKLYKSVPYKIWRNPIL</sequence>
<evidence type="ECO:0000256" key="1">
    <source>
        <dbReference type="SAM" id="SignalP"/>
    </source>
</evidence>
<dbReference type="AlphaFoldDB" id="A0A9W3B4J2"/>
<evidence type="ECO:0000313" key="3">
    <source>
        <dbReference type="RefSeq" id="XP_055894399.1"/>
    </source>
</evidence>
<protein>
    <submittedName>
        <fullName evidence="3">Uncharacterized protein LOC106075828 isoform X1</fullName>
    </submittedName>
</protein>
<dbReference type="OrthoDB" id="10310983at2759"/>
<dbReference type="Proteomes" id="UP001165740">
    <property type="component" value="Chromosome 8"/>
</dbReference>
<accession>A0A9W3B4J2</accession>